<keyword evidence="2" id="KW-1185">Reference proteome</keyword>
<reference evidence="1 2" key="1">
    <citation type="submission" date="2014-06" db="EMBL/GenBank/DDBJ databases">
        <title>Evolutionary Origins and Diversification of the Mycorrhizal Mutualists.</title>
        <authorList>
            <consortium name="DOE Joint Genome Institute"/>
            <consortium name="Mycorrhizal Genomics Consortium"/>
            <person name="Kohler A."/>
            <person name="Kuo A."/>
            <person name="Nagy L.G."/>
            <person name="Floudas D."/>
            <person name="Copeland A."/>
            <person name="Barry K.W."/>
            <person name="Cichocki N."/>
            <person name="Veneault-Fourrey C."/>
            <person name="LaButti K."/>
            <person name="Lindquist E.A."/>
            <person name="Lipzen A."/>
            <person name="Lundell T."/>
            <person name="Morin E."/>
            <person name="Murat C."/>
            <person name="Riley R."/>
            <person name="Ohm R."/>
            <person name="Sun H."/>
            <person name="Tunlid A."/>
            <person name="Henrissat B."/>
            <person name="Grigoriev I.V."/>
            <person name="Hibbett D.S."/>
            <person name="Martin F."/>
        </authorList>
    </citation>
    <scope>NUCLEOTIDE SEQUENCE [LARGE SCALE GENOMIC DNA]</scope>
    <source>
        <strain evidence="1 2">SS14</strain>
    </source>
</reference>
<dbReference type="Proteomes" id="UP000054279">
    <property type="component" value="Unassembled WGS sequence"/>
</dbReference>
<name>A0A0C9UE92_SPHS4</name>
<organism evidence="1 2">
    <name type="scientific">Sphaerobolus stellatus (strain SS14)</name>
    <dbReference type="NCBI Taxonomy" id="990650"/>
    <lineage>
        <taxon>Eukaryota</taxon>
        <taxon>Fungi</taxon>
        <taxon>Dikarya</taxon>
        <taxon>Basidiomycota</taxon>
        <taxon>Agaricomycotina</taxon>
        <taxon>Agaricomycetes</taxon>
        <taxon>Phallomycetidae</taxon>
        <taxon>Geastrales</taxon>
        <taxon>Sphaerobolaceae</taxon>
        <taxon>Sphaerobolus</taxon>
    </lineage>
</organism>
<dbReference type="AlphaFoldDB" id="A0A0C9UE92"/>
<evidence type="ECO:0008006" key="3">
    <source>
        <dbReference type="Google" id="ProtNLM"/>
    </source>
</evidence>
<evidence type="ECO:0000313" key="1">
    <source>
        <dbReference type="EMBL" id="KIJ27337.1"/>
    </source>
</evidence>
<dbReference type="OrthoDB" id="5987198at2759"/>
<proteinExistence type="predicted"/>
<dbReference type="InterPro" id="IPR011009">
    <property type="entry name" value="Kinase-like_dom_sf"/>
</dbReference>
<protein>
    <recommendedName>
        <fullName evidence="3">Protein kinase domain-containing protein</fullName>
    </recommendedName>
</protein>
<dbReference type="EMBL" id="KN837338">
    <property type="protein sequence ID" value="KIJ27337.1"/>
    <property type="molecule type" value="Genomic_DNA"/>
</dbReference>
<dbReference type="HOGENOM" id="CLU_1215451_0_0_1"/>
<accession>A0A0C9UE92</accession>
<gene>
    <name evidence="1" type="ORF">M422DRAFT_55106</name>
</gene>
<evidence type="ECO:0000313" key="2">
    <source>
        <dbReference type="Proteomes" id="UP000054279"/>
    </source>
</evidence>
<dbReference type="SUPFAM" id="SSF56112">
    <property type="entry name" value="Protein kinase-like (PK-like)"/>
    <property type="match status" value="1"/>
</dbReference>
<sequence>MDSSNLIPEGFQYASIERHDDLTPISFRGRSRKAVAPVQYYFIDFGFSIHFKSFENRIYVEGRSGQNKWVPQFIKDIPYDPFKLDIRQFGPLHPVNYVSAEEFNHAIQWCFDLKFFQALVESMMHDDFEQRPTASEALKQFEAQISSLKPEKLNERVVLFDESFKTRISSAIRSMRRRLPRCMIRVQNGSPSRILLRSLDPQKEDLTSRYVLSVVYDPFTYCYLVHQL</sequence>